<gene>
    <name evidence="1" type="ORF">C469_15893</name>
</gene>
<keyword evidence="2" id="KW-1185">Reference proteome</keyword>
<dbReference type="Proteomes" id="UP000011650">
    <property type="component" value="Unassembled WGS sequence"/>
</dbReference>
<accession>M0NJE3</accession>
<dbReference type="EMBL" id="AOJG01000041">
    <property type="protein sequence ID" value="EMA57229.1"/>
    <property type="molecule type" value="Genomic_DNA"/>
</dbReference>
<dbReference type="STRING" id="1227482.C469_15893"/>
<name>M0NJE3_9EURY</name>
<proteinExistence type="predicted"/>
<protein>
    <submittedName>
        <fullName evidence="1">Uncharacterized protein</fullName>
    </submittedName>
</protein>
<organism evidence="1 2">
    <name type="scientific">Halorubrum lipolyticum DSM 21995</name>
    <dbReference type="NCBI Taxonomy" id="1227482"/>
    <lineage>
        <taxon>Archaea</taxon>
        <taxon>Methanobacteriati</taxon>
        <taxon>Methanobacteriota</taxon>
        <taxon>Stenosarchaea group</taxon>
        <taxon>Halobacteria</taxon>
        <taxon>Halobacteriales</taxon>
        <taxon>Haloferacaceae</taxon>
        <taxon>Halorubrum</taxon>
    </lineage>
</organism>
<reference evidence="1 2" key="1">
    <citation type="journal article" date="2014" name="PLoS Genet.">
        <title>Phylogenetically driven sequencing of extremely halophilic archaea reveals strategies for static and dynamic osmo-response.</title>
        <authorList>
            <person name="Becker E.A."/>
            <person name="Seitzer P.M."/>
            <person name="Tritt A."/>
            <person name="Larsen D."/>
            <person name="Krusor M."/>
            <person name="Yao A.I."/>
            <person name="Wu D."/>
            <person name="Madern D."/>
            <person name="Eisen J.A."/>
            <person name="Darling A.E."/>
            <person name="Facciotti M.T."/>
        </authorList>
    </citation>
    <scope>NUCLEOTIDE SEQUENCE [LARGE SCALE GENOMIC DNA]</scope>
    <source>
        <strain evidence="1 2">DSM 21995</strain>
    </source>
</reference>
<dbReference type="AlphaFoldDB" id="M0NJE3"/>
<evidence type="ECO:0000313" key="2">
    <source>
        <dbReference type="Proteomes" id="UP000011650"/>
    </source>
</evidence>
<sequence>MATSGTASSGVEVPAATIVPPIVSSLTPNRRAIRTVESTSARAPIHRPRTVSATIANWAVDAPSMPLIVLER</sequence>
<evidence type="ECO:0000313" key="1">
    <source>
        <dbReference type="EMBL" id="EMA57229.1"/>
    </source>
</evidence>
<comment type="caution">
    <text evidence="1">The sequence shown here is derived from an EMBL/GenBank/DDBJ whole genome shotgun (WGS) entry which is preliminary data.</text>
</comment>